<keyword evidence="3 8" id="KW-0791">Threonine biosynthesis</keyword>
<dbReference type="STRING" id="64969.SAMN02745127_02683"/>
<protein>
    <recommendedName>
        <fullName evidence="8 9">Homoserine kinase</fullName>
        <shortName evidence="8">HK</shortName>
        <shortName evidence="8">HSK</shortName>
        <ecNumber evidence="8 9">2.7.1.39</ecNumber>
    </recommendedName>
</protein>
<dbReference type="HAMAP" id="MF_00301">
    <property type="entry name" value="Homoser_kinase_2"/>
    <property type="match status" value="1"/>
</dbReference>
<dbReference type="OrthoDB" id="9777460at2"/>
<keyword evidence="6 8" id="KW-0067">ATP-binding</keyword>
<dbReference type="Gene3D" id="3.30.200.20">
    <property type="entry name" value="Phosphorylase Kinase, domain 1"/>
    <property type="match status" value="1"/>
</dbReference>
<dbReference type="Pfam" id="PF01636">
    <property type="entry name" value="APH"/>
    <property type="match status" value="1"/>
</dbReference>
<reference evidence="11 12" key="1">
    <citation type="submission" date="2017-01" db="EMBL/GenBank/DDBJ databases">
        <title>Genome Sequencing of a Marine Spirillum, Oceanospirillum multiglobuliferum ATCC 33336, from Japan.</title>
        <authorList>
            <person name="Carney J.G."/>
            <person name="Trachtenberg A.M."/>
            <person name="Rheaume B.A."/>
            <person name="Linnane J.D."/>
            <person name="Pitts N.L."/>
            <person name="Mykles D.L."/>
            <person name="Maclea K.S."/>
        </authorList>
    </citation>
    <scope>NUCLEOTIDE SEQUENCE [LARGE SCALE GENOMIC DNA]</scope>
    <source>
        <strain evidence="11 12">ATCC 33336</strain>
    </source>
</reference>
<dbReference type="RefSeq" id="WP_078746218.1">
    <property type="nucleotide sequence ID" value="NZ_FUXG01000022.1"/>
</dbReference>
<evidence type="ECO:0000256" key="2">
    <source>
        <dbReference type="ARBA" id="ARBA00022679"/>
    </source>
</evidence>
<dbReference type="InterPro" id="IPR005280">
    <property type="entry name" value="Homoserine_kinase_II"/>
</dbReference>
<dbReference type="AlphaFoldDB" id="A0A1T4S0F7"/>
<dbReference type="PANTHER" id="PTHR21064">
    <property type="entry name" value="AMINOGLYCOSIDE PHOSPHOTRANSFERASE DOMAIN-CONTAINING PROTEIN-RELATED"/>
    <property type="match status" value="1"/>
</dbReference>
<dbReference type="PANTHER" id="PTHR21064:SF6">
    <property type="entry name" value="AMINOGLYCOSIDE PHOSPHOTRANSFERASE DOMAIN-CONTAINING PROTEIN"/>
    <property type="match status" value="1"/>
</dbReference>
<name>A0A1T4S0F7_9GAMM</name>
<dbReference type="GO" id="GO:0009088">
    <property type="term" value="P:threonine biosynthetic process"/>
    <property type="evidence" value="ECO:0007669"/>
    <property type="project" value="UniProtKB-UniRule"/>
</dbReference>
<evidence type="ECO:0000256" key="1">
    <source>
        <dbReference type="ARBA" id="ARBA00022605"/>
    </source>
</evidence>
<evidence type="ECO:0000313" key="11">
    <source>
        <dbReference type="EMBL" id="OPX54528.1"/>
    </source>
</evidence>
<dbReference type="Proteomes" id="UP000191418">
    <property type="component" value="Unassembled WGS sequence"/>
</dbReference>
<dbReference type="NCBIfam" id="NF003558">
    <property type="entry name" value="PRK05231.1"/>
    <property type="match status" value="1"/>
</dbReference>
<keyword evidence="1 8" id="KW-0028">Amino-acid biosynthesis</keyword>
<feature type="domain" description="Aminoglycoside phosphotransferase" evidence="10">
    <location>
        <begin position="28"/>
        <end position="255"/>
    </location>
</feature>
<dbReference type="CDD" id="cd05153">
    <property type="entry name" value="HomoserineK_II"/>
    <property type="match status" value="1"/>
</dbReference>
<dbReference type="InterPro" id="IPR002575">
    <property type="entry name" value="Aminoglycoside_PTrfase"/>
</dbReference>
<dbReference type="EC" id="2.7.1.39" evidence="8 9"/>
<evidence type="ECO:0000256" key="4">
    <source>
        <dbReference type="ARBA" id="ARBA00022741"/>
    </source>
</evidence>
<evidence type="ECO:0000256" key="5">
    <source>
        <dbReference type="ARBA" id="ARBA00022777"/>
    </source>
</evidence>
<keyword evidence="4 8" id="KW-0547">Nucleotide-binding</keyword>
<keyword evidence="5 8" id="KW-0418">Kinase</keyword>
<gene>
    <name evidence="8" type="primary">thrB</name>
    <name evidence="11" type="ORF">BTE48_13640</name>
</gene>
<dbReference type="Gene3D" id="3.90.1200.10">
    <property type="match status" value="1"/>
</dbReference>
<comment type="caution">
    <text evidence="11">The sequence shown here is derived from an EMBL/GenBank/DDBJ whole genome shotgun (WGS) entry which is preliminary data.</text>
</comment>
<dbReference type="UniPathway" id="UPA00050">
    <property type="reaction ID" value="UER00064"/>
</dbReference>
<organism evidence="11 12">
    <name type="scientific">Oceanospirillum multiglobuliferum</name>
    <dbReference type="NCBI Taxonomy" id="64969"/>
    <lineage>
        <taxon>Bacteria</taxon>
        <taxon>Pseudomonadati</taxon>
        <taxon>Pseudomonadota</taxon>
        <taxon>Gammaproteobacteria</taxon>
        <taxon>Oceanospirillales</taxon>
        <taxon>Oceanospirillaceae</taxon>
        <taxon>Oceanospirillum</taxon>
    </lineage>
</organism>
<keyword evidence="2 8" id="KW-0808">Transferase</keyword>
<comment type="catalytic activity">
    <reaction evidence="8">
        <text>L-homoserine + ATP = O-phospho-L-homoserine + ADP + H(+)</text>
        <dbReference type="Rhea" id="RHEA:13985"/>
        <dbReference type="ChEBI" id="CHEBI:15378"/>
        <dbReference type="ChEBI" id="CHEBI:30616"/>
        <dbReference type="ChEBI" id="CHEBI:57476"/>
        <dbReference type="ChEBI" id="CHEBI:57590"/>
        <dbReference type="ChEBI" id="CHEBI:456216"/>
        <dbReference type="EC" id="2.7.1.39"/>
    </reaction>
</comment>
<comment type="similarity">
    <text evidence="7 8">Belongs to the pseudomonas-type ThrB family.</text>
</comment>
<evidence type="ECO:0000256" key="8">
    <source>
        <dbReference type="HAMAP-Rule" id="MF_00301"/>
    </source>
</evidence>
<evidence type="ECO:0000256" key="7">
    <source>
        <dbReference type="ARBA" id="ARBA00038240"/>
    </source>
</evidence>
<proteinExistence type="inferred from homology"/>
<dbReference type="GO" id="GO:0005524">
    <property type="term" value="F:ATP binding"/>
    <property type="evidence" value="ECO:0007669"/>
    <property type="project" value="UniProtKB-KW"/>
</dbReference>
<dbReference type="SUPFAM" id="SSF56112">
    <property type="entry name" value="Protein kinase-like (PK-like)"/>
    <property type="match status" value="1"/>
</dbReference>
<evidence type="ECO:0000259" key="10">
    <source>
        <dbReference type="Pfam" id="PF01636"/>
    </source>
</evidence>
<evidence type="ECO:0000256" key="9">
    <source>
        <dbReference type="NCBIfam" id="TIGR00938"/>
    </source>
</evidence>
<accession>A0A1T4S0F7</accession>
<dbReference type="EMBL" id="MTSM01000023">
    <property type="protein sequence ID" value="OPX54528.1"/>
    <property type="molecule type" value="Genomic_DNA"/>
</dbReference>
<dbReference type="InterPro" id="IPR050249">
    <property type="entry name" value="Pseudomonas-type_ThrB"/>
</dbReference>
<dbReference type="GO" id="GO:0004413">
    <property type="term" value="F:homoserine kinase activity"/>
    <property type="evidence" value="ECO:0007669"/>
    <property type="project" value="UniProtKB-UniRule"/>
</dbReference>
<evidence type="ECO:0000313" key="12">
    <source>
        <dbReference type="Proteomes" id="UP000191418"/>
    </source>
</evidence>
<evidence type="ECO:0000256" key="3">
    <source>
        <dbReference type="ARBA" id="ARBA00022697"/>
    </source>
</evidence>
<sequence length="311" mass="34916">MAVYTAVSASELTELCQRYGFAETSQLKGMAGGVENTTYQLISGEQRFILTLFEQGSGEDLDYFVQLLSFLATQGFAVAAPLPDLQGQVLHQIEGKPSLLFPFLQGQHPEQANAIQAKAIGQWLAQLHLAGQQFPIQRPNQRSIEWLQQRMPDVLAFLSEDDQRLMQKEVAQFAELLETYPDLPQGVIHGDLFRDNSFFAGDELTGVIDFYNGCTGHWLYDLAVVINDWSFQAGDEPNTSIGTAVLAGYQKVRPLRPDEQQALPGFLRACALRYWLSRLIAKHLSPPNEDQSSVIKDPEQYRKILVLRKRA</sequence>
<dbReference type="InterPro" id="IPR011009">
    <property type="entry name" value="Kinase-like_dom_sf"/>
</dbReference>
<keyword evidence="12" id="KW-1185">Reference proteome</keyword>
<evidence type="ECO:0000256" key="6">
    <source>
        <dbReference type="ARBA" id="ARBA00022840"/>
    </source>
</evidence>
<comment type="pathway">
    <text evidence="8">Amino-acid biosynthesis; L-threonine biosynthesis; L-threonine from L-aspartate: step 4/5.</text>
</comment>
<dbReference type="NCBIfam" id="TIGR00938">
    <property type="entry name" value="thrB_alt"/>
    <property type="match status" value="1"/>
</dbReference>